<keyword evidence="7 8" id="KW-0472">Membrane</keyword>
<keyword evidence="6 8" id="KW-1133">Transmembrane helix</keyword>
<keyword evidence="4" id="KW-1003">Cell membrane</keyword>
<feature type="transmembrane region" description="Helical" evidence="8">
    <location>
        <begin position="53"/>
        <end position="77"/>
    </location>
</feature>
<dbReference type="GO" id="GO:0033214">
    <property type="term" value="P:siderophore-iron import into cell"/>
    <property type="evidence" value="ECO:0007669"/>
    <property type="project" value="TreeGrafter"/>
</dbReference>
<dbReference type="GO" id="GO:0022857">
    <property type="term" value="F:transmembrane transporter activity"/>
    <property type="evidence" value="ECO:0007669"/>
    <property type="project" value="InterPro"/>
</dbReference>
<dbReference type="InterPro" id="IPR037294">
    <property type="entry name" value="ABC_BtuC-like"/>
</dbReference>
<evidence type="ECO:0000256" key="8">
    <source>
        <dbReference type="SAM" id="Phobius"/>
    </source>
</evidence>
<feature type="transmembrane region" description="Helical" evidence="8">
    <location>
        <begin position="12"/>
        <end position="33"/>
    </location>
</feature>
<dbReference type="InterPro" id="IPR000522">
    <property type="entry name" value="ABC_transptr_permease_BtuC"/>
</dbReference>
<evidence type="ECO:0000313" key="9">
    <source>
        <dbReference type="EMBL" id="GBF51031.1"/>
    </source>
</evidence>
<evidence type="ECO:0000256" key="2">
    <source>
        <dbReference type="ARBA" id="ARBA00007935"/>
    </source>
</evidence>
<dbReference type="PANTHER" id="PTHR30472">
    <property type="entry name" value="FERRIC ENTEROBACTIN TRANSPORT SYSTEM PERMEASE PROTEIN"/>
    <property type="match status" value="1"/>
</dbReference>
<comment type="caution">
    <text evidence="9">The sequence shown here is derived from an EMBL/GenBank/DDBJ whole genome shotgun (WGS) entry which is preliminary data.</text>
</comment>
<protein>
    <submittedName>
        <fullName evidence="9">Iron chelate uptake ABC transporter, FeCT family, permease protein</fullName>
    </submittedName>
</protein>
<gene>
    <name evidence="9" type="ORF">LPTSP4_25620</name>
</gene>
<feature type="transmembrane region" description="Helical" evidence="8">
    <location>
        <begin position="192"/>
        <end position="214"/>
    </location>
</feature>
<keyword evidence="3" id="KW-0813">Transport</keyword>
<feature type="transmembrane region" description="Helical" evidence="8">
    <location>
        <begin position="89"/>
        <end position="111"/>
    </location>
</feature>
<dbReference type="CDD" id="cd06550">
    <property type="entry name" value="TM_ABC_iron-siderophores_like"/>
    <property type="match status" value="1"/>
</dbReference>
<organism evidence="9 10">
    <name type="scientific">Leptospira ryugenii</name>
    <dbReference type="NCBI Taxonomy" id="1917863"/>
    <lineage>
        <taxon>Bacteria</taxon>
        <taxon>Pseudomonadati</taxon>
        <taxon>Spirochaetota</taxon>
        <taxon>Spirochaetia</taxon>
        <taxon>Leptospirales</taxon>
        <taxon>Leptospiraceae</taxon>
        <taxon>Leptospira</taxon>
    </lineage>
</organism>
<dbReference type="PANTHER" id="PTHR30472:SF25">
    <property type="entry name" value="ABC TRANSPORTER PERMEASE PROTEIN MJ0876-RELATED"/>
    <property type="match status" value="1"/>
</dbReference>
<evidence type="ECO:0000256" key="1">
    <source>
        <dbReference type="ARBA" id="ARBA00004651"/>
    </source>
</evidence>
<keyword evidence="5 8" id="KW-0812">Transmembrane</keyword>
<feature type="transmembrane region" description="Helical" evidence="8">
    <location>
        <begin position="148"/>
        <end position="172"/>
    </location>
</feature>
<sequence>MEILRLKKPLFLILFLFGLVLVSIPIFSLFGAIKIDPIRIWTGLSDMEEQVFFHIRLPRILLAVLLGGSLAWSGAVIQGLFRNPIVDPGLMGITAGSALFAGIGIVFSNFFKEYDPIWFNIGFSFLGGMSTCYLIFRTAKRNGKTEIFDLLLIGIAVNAICYSGLGFLNYIANDSQIRALSYWNLGSVSGANWNQIQLFSFFLILPIAMSYFIAKPLNVYCLGENQAEHLGVSTETLKVVSIFLVSLTVGASVSLAGSIGFVGLVIPHFIRLLIGQDHHFLLPASYLLGGFFLALGDTFGRTILVPSEVPVGIITALLGSPFFIYMLKIKRGQI</sequence>
<dbReference type="Proteomes" id="UP000245133">
    <property type="component" value="Unassembled WGS sequence"/>
</dbReference>
<evidence type="ECO:0000256" key="7">
    <source>
        <dbReference type="ARBA" id="ARBA00023136"/>
    </source>
</evidence>
<name>A0A2P2E2C8_9LEPT</name>
<proteinExistence type="inferred from homology"/>
<feature type="transmembrane region" description="Helical" evidence="8">
    <location>
        <begin position="309"/>
        <end position="327"/>
    </location>
</feature>
<evidence type="ECO:0000256" key="3">
    <source>
        <dbReference type="ARBA" id="ARBA00022448"/>
    </source>
</evidence>
<dbReference type="Pfam" id="PF01032">
    <property type="entry name" value="FecCD"/>
    <property type="match status" value="1"/>
</dbReference>
<dbReference type="EMBL" id="BFBB01000008">
    <property type="protein sequence ID" value="GBF51031.1"/>
    <property type="molecule type" value="Genomic_DNA"/>
</dbReference>
<evidence type="ECO:0000256" key="4">
    <source>
        <dbReference type="ARBA" id="ARBA00022475"/>
    </source>
</evidence>
<keyword evidence="10" id="KW-1185">Reference proteome</keyword>
<dbReference type="Gene3D" id="1.10.3470.10">
    <property type="entry name" value="ABC transporter involved in vitamin B12 uptake, BtuC"/>
    <property type="match status" value="1"/>
</dbReference>
<evidence type="ECO:0000256" key="5">
    <source>
        <dbReference type="ARBA" id="ARBA00022692"/>
    </source>
</evidence>
<dbReference type="AlphaFoldDB" id="A0A2P2E2C8"/>
<dbReference type="OrthoDB" id="9792889at2"/>
<evidence type="ECO:0000313" key="10">
    <source>
        <dbReference type="Proteomes" id="UP000245133"/>
    </source>
</evidence>
<dbReference type="FunFam" id="1.10.3470.10:FF:000001">
    <property type="entry name" value="Vitamin B12 ABC transporter permease BtuC"/>
    <property type="match status" value="1"/>
</dbReference>
<feature type="transmembrane region" description="Helical" evidence="8">
    <location>
        <begin position="117"/>
        <end position="136"/>
    </location>
</feature>
<dbReference type="RefSeq" id="WP_108977321.1">
    <property type="nucleotide sequence ID" value="NZ_BFBB01000008.1"/>
</dbReference>
<comment type="similarity">
    <text evidence="2">Belongs to the binding-protein-dependent transport system permease family. FecCD subfamily.</text>
</comment>
<dbReference type="GO" id="GO:0005886">
    <property type="term" value="C:plasma membrane"/>
    <property type="evidence" value="ECO:0007669"/>
    <property type="project" value="UniProtKB-SubCell"/>
</dbReference>
<comment type="subcellular location">
    <subcellularLocation>
        <location evidence="1">Cell membrane</location>
        <topology evidence="1">Multi-pass membrane protein</topology>
    </subcellularLocation>
</comment>
<evidence type="ECO:0000256" key="6">
    <source>
        <dbReference type="ARBA" id="ARBA00022989"/>
    </source>
</evidence>
<reference evidence="9 10" key="1">
    <citation type="submission" date="2018-02" db="EMBL/GenBank/DDBJ databases">
        <title>Novel Leptospira species isolated from soil and water in Japan.</title>
        <authorList>
            <person name="Nakao R."/>
            <person name="Masuzawa T."/>
        </authorList>
    </citation>
    <scope>NUCLEOTIDE SEQUENCE [LARGE SCALE GENOMIC DNA]</scope>
    <source>
        <strain evidence="9 10">YH101</strain>
    </source>
</reference>
<dbReference type="SUPFAM" id="SSF81345">
    <property type="entry name" value="ABC transporter involved in vitamin B12 uptake, BtuC"/>
    <property type="match status" value="1"/>
</dbReference>
<accession>A0A2P2E2C8</accession>